<feature type="region of interest" description="Disordered" evidence="17">
    <location>
        <begin position="1"/>
        <end position="45"/>
    </location>
</feature>
<evidence type="ECO:0000259" key="18">
    <source>
        <dbReference type="PROSITE" id="PS50112"/>
    </source>
</evidence>
<dbReference type="InterPro" id="IPR013088">
    <property type="entry name" value="Znf_NHR/GATA"/>
</dbReference>
<accession>A0A232LW87</accession>
<reference evidence="20 21" key="1">
    <citation type="journal article" date="2015" name="Environ. Microbiol.">
        <title>Metagenome sequence of Elaphomyces granulatus from sporocarp tissue reveals Ascomycota ectomycorrhizal fingerprints of genome expansion and a Proteobacteria-rich microbiome.</title>
        <authorList>
            <person name="Quandt C.A."/>
            <person name="Kohler A."/>
            <person name="Hesse C.N."/>
            <person name="Sharpton T.J."/>
            <person name="Martin F."/>
            <person name="Spatafora J.W."/>
        </authorList>
    </citation>
    <scope>NUCLEOTIDE SEQUENCE [LARGE SCALE GENOMIC DNA]</scope>
    <source>
        <strain evidence="20 21">OSC145934</strain>
    </source>
</reference>
<feature type="compositionally biased region" description="Polar residues" evidence="17">
    <location>
        <begin position="8"/>
        <end position="26"/>
    </location>
</feature>
<dbReference type="GO" id="GO:0009881">
    <property type="term" value="F:photoreceptor activity"/>
    <property type="evidence" value="ECO:0007669"/>
    <property type="project" value="UniProtKB-KW"/>
</dbReference>
<keyword evidence="6" id="KW-0677">Repeat</keyword>
<evidence type="ECO:0000313" key="20">
    <source>
        <dbReference type="EMBL" id="OXV08334.1"/>
    </source>
</evidence>
<keyword evidence="5" id="KW-0479">Metal-binding</keyword>
<dbReference type="AlphaFoldDB" id="A0A232LW87"/>
<dbReference type="GO" id="GO:0006355">
    <property type="term" value="P:regulation of DNA-templated transcription"/>
    <property type="evidence" value="ECO:0007669"/>
    <property type="project" value="InterPro"/>
</dbReference>
<dbReference type="GO" id="GO:0008270">
    <property type="term" value="F:zinc ion binding"/>
    <property type="evidence" value="ECO:0007669"/>
    <property type="project" value="UniProtKB-KW"/>
</dbReference>
<evidence type="ECO:0000256" key="12">
    <source>
        <dbReference type="ARBA" id="ARBA00023159"/>
    </source>
</evidence>
<keyword evidence="7 15" id="KW-0863">Zinc-finger</keyword>
<feature type="compositionally biased region" description="Polar residues" evidence="17">
    <location>
        <begin position="35"/>
        <end position="45"/>
    </location>
</feature>
<dbReference type="Gene3D" id="3.30.50.10">
    <property type="entry name" value="Erythroid Transcription Factor GATA-1, subunit A"/>
    <property type="match status" value="1"/>
</dbReference>
<feature type="compositionally biased region" description="Low complexity" evidence="17">
    <location>
        <begin position="800"/>
        <end position="813"/>
    </location>
</feature>
<feature type="region of interest" description="Disordered" evidence="17">
    <location>
        <begin position="800"/>
        <end position="845"/>
    </location>
</feature>
<dbReference type="SUPFAM" id="SSF55785">
    <property type="entry name" value="PYP-like sensor domain (PAS domain)"/>
    <property type="match status" value="3"/>
</dbReference>
<keyword evidence="13" id="KW-0804">Transcription</keyword>
<dbReference type="Gene3D" id="3.30.450.20">
    <property type="entry name" value="PAS domain"/>
    <property type="match status" value="3"/>
</dbReference>
<evidence type="ECO:0000256" key="1">
    <source>
        <dbReference type="ARBA" id="ARBA00022543"/>
    </source>
</evidence>
<feature type="coiled-coil region" evidence="16">
    <location>
        <begin position="862"/>
        <end position="889"/>
    </location>
</feature>
<dbReference type="EMBL" id="NPHW01004191">
    <property type="protein sequence ID" value="OXV08334.1"/>
    <property type="molecule type" value="Genomic_DNA"/>
</dbReference>
<keyword evidence="16" id="KW-0175">Coiled coil</keyword>
<dbReference type="InterPro" id="IPR013655">
    <property type="entry name" value="PAS_fold_3"/>
</dbReference>
<dbReference type="InterPro" id="IPR000679">
    <property type="entry name" value="Znf_GATA"/>
</dbReference>
<keyword evidence="3" id="KW-0285">Flavoprotein</keyword>
<organism evidence="20 21">
    <name type="scientific">Elaphomyces granulatus</name>
    <dbReference type="NCBI Taxonomy" id="519963"/>
    <lineage>
        <taxon>Eukaryota</taxon>
        <taxon>Fungi</taxon>
        <taxon>Dikarya</taxon>
        <taxon>Ascomycota</taxon>
        <taxon>Pezizomycotina</taxon>
        <taxon>Eurotiomycetes</taxon>
        <taxon>Eurotiomycetidae</taxon>
        <taxon>Eurotiales</taxon>
        <taxon>Elaphomycetaceae</taxon>
        <taxon>Elaphomyces</taxon>
    </lineage>
</organism>
<dbReference type="InterPro" id="IPR000014">
    <property type="entry name" value="PAS"/>
</dbReference>
<proteinExistence type="predicted"/>
<dbReference type="GO" id="GO:0005634">
    <property type="term" value="C:nucleus"/>
    <property type="evidence" value="ECO:0007669"/>
    <property type="project" value="TreeGrafter"/>
</dbReference>
<dbReference type="SUPFAM" id="SSF57716">
    <property type="entry name" value="Glucocorticoid receptor-like (DNA-binding domain)"/>
    <property type="match status" value="1"/>
</dbReference>
<evidence type="ECO:0000256" key="7">
    <source>
        <dbReference type="ARBA" id="ARBA00022771"/>
    </source>
</evidence>
<keyword evidence="12" id="KW-0010">Activator</keyword>
<gene>
    <name evidence="20" type="ORF">Egran_03903</name>
</gene>
<feature type="domain" description="GATA-type" evidence="19">
    <location>
        <begin position="904"/>
        <end position="931"/>
    </location>
</feature>
<evidence type="ECO:0000259" key="19">
    <source>
        <dbReference type="PROSITE" id="PS50114"/>
    </source>
</evidence>
<feature type="compositionally biased region" description="Low complexity" evidence="17">
    <location>
        <begin position="821"/>
        <end position="834"/>
    </location>
</feature>
<dbReference type="PROSITE" id="PS50112">
    <property type="entry name" value="PAS"/>
    <property type="match status" value="2"/>
</dbReference>
<dbReference type="InterPro" id="IPR035965">
    <property type="entry name" value="PAS-like_dom_sf"/>
</dbReference>
<feature type="region of interest" description="Disordered" evidence="17">
    <location>
        <begin position="960"/>
        <end position="992"/>
    </location>
</feature>
<evidence type="ECO:0000256" key="8">
    <source>
        <dbReference type="ARBA" id="ARBA00022833"/>
    </source>
</evidence>
<evidence type="ECO:0000256" key="14">
    <source>
        <dbReference type="ARBA" id="ARBA00023170"/>
    </source>
</evidence>
<dbReference type="Pfam" id="PF13426">
    <property type="entry name" value="PAS_9"/>
    <property type="match status" value="2"/>
</dbReference>
<evidence type="ECO:0000256" key="2">
    <source>
        <dbReference type="ARBA" id="ARBA00022606"/>
    </source>
</evidence>
<keyword evidence="8" id="KW-0862">Zinc</keyword>
<evidence type="ECO:0000256" key="4">
    <source>
        <dbReference type="ARBA" id="ARBA00022643"/>
    </source>
</evidence>
<sequence length="1007" mass="110103">MSGYNPFFTHQYQAQSQNRSTESLVPSNAAEIPTGANTPPEGSNMTGGHTLNEMISSCNSDMQRQRRSLQSIYPVTDQGLQTNRASLMTFDSAGDGNMSAYQFTPPQAQRAAAGSIPGSLFSSGEDMQVEQLHQCGGSVNSDGRFSNIESNYGTSSFRHPINPAASSFGYDVVTTYTSPTGGGFDPGISSQIAPAESSSINLFPLPTYTPVAQGSIPGAFPRHNSQDFRFPSGVMDQQEWLGGVSTLGMTSSGRDIQTISRPTDCPSPRASSIATQLINSAPPQQSSHLIAAPLPVSSKSSAAYIPAVQEIVASSEPKPGAGKVASQYLNAYSSSGFDMFGVLARVATRQNPEIDIGAVDMSCAFILCDITIYDDPIVYVSEAFERLTGYTKHEILGRNCRFLQSPDGNVDAGVKRKWVDNQTVFRLKSKLQARSEVQVSLINYRKGGQSFMNLLTMIPVRWESEAYKFSVGFQVDLVEKPQAVTKRNADGSYAINYQRDHLPRYVLHAPDQPRGLPKLISHDAVSAVLTAIGSGGTQISRSYLDKVLLENTDDVIHVLSLKGLFLYLSPSSHRLLEYDANELVGNALSSVCHPSDIVPVIRELKQSMPGTSISVAYRIRRKYSGYMWFECLGSLHIDPGKGRKCLILVGRERPVYALGKTAILETGGIGENDLWSKMSISGMFLFVSSNARALLDRQPGELFGKNIHEFMRDESRGELGKALDVTRTGRQATFKHELRHKRGHVLQAQTRLYPGDSKPGSKPSFLVAQTRLLKSSRSNFLLSSTPTVLSSEGDLSAGFATPATSGSGGSSSTMEQQKDVSLTTLSSQSLDSSTETGLPLGNQENTLLSEDNIFEELEGTRSSNWQFELRQLERRNRLLAEELQGLLSRRKKRKRKKGPFEKACVTCNSRNTPEWRRGPSGNRDLCNSCGLRWAKQVGSLLKFGIAKYIFHTNFMQTGRISPRKNSDYSDKNSTPSPAKTTDDKPQESNKATLHIGDNVSYSNCLAE</sequence>
<evidence type="ECO:0000256" key="17">
    <source>
        <dbReference type="SAM" id="MobiDB-lite"/>
    </source>
</evidence>
<dbReference type="Pfam" id="PF08447">
    <property type="entry name" value="PAS_3"/>
    <property type="match status" value="1"/>
</dbReference>
<evidence type="ECO:0000256" key="3">
    <source>
        <dbReference type="ARBA" id="ARBA00022630"/>
    </source>
</evidence>
<feature type="domain" description="PAS" evidence="18">
    <location>
        <begin position="377"/>
        <end position="399"/>
    </location>
</feature>
<keyword evidence="4" id="KW-0288">FMN</keyword>
<dbReference type="PROSITE" id="PS00344">
    <property type="entry name" value="GATA_ZN_FINGER_1"/>
    <property type="match status" value="1"/>
</dbReference>
<dbReference type="SMART" id="SM00401">
    <property type="entry name" value="ZnF_GATA"/>
    <property type="match status" value="1"/>
</dbReference>
<evidence type="ECO:0000256" key="9">
    <source>
        <dbReference type="ARBA" id="ARBA00022991"/>
    </source>
</evidence>
<keyword evidence="11" id="KW-0238">DNA-binding</keyword>
<dbReference type="OrthoDB" id="447251at2759"/>
<evidence type="ECO:0000313" key="21">
    <source>
        <dbReference type="Proteomes" id="UP000243515"/>
    </source>
</evidence>
<keyword evidence="10" id="KW-0805">Transcription regulation</keyword>
<evidence type="ECO:0000256" key="15">
    <source>
        <dbReference type="PROSITE-ProRule" id="PRU00094"/>
    </source>
</evidence>
<dbReference type="SMART" id="SM00086">
    <property type="entry name" value="PAC"/>
    <property type="match status" value="2"/>
</dbReference>
<keyword evidence="1" id="KW-0600">Photoreceptor protein</keyword>
<name>A0A232LW87_9EURO</name>
<evidence type="ECO:0000256" key="11">
    <source>
        <dbReference type="ARBA" id="ARBA00023125"/>
    </source>
</evidence>
<dbReference type="GO" id="GO:0043565">
    <property type="term" value="F:sequence-specific DNA binding"/>
    <property type="evidence" value="ECO:0007669"/>
    <property type="project" value="InterPro"/>
</dbReference>
<evidence type="ECO:0000256" key="5">
    <source>
        <dbReference type="ARBA" id="ARBA00022723"/>
    </source>
</evidence>
<dbReference type="PANTHER" id="PTHR47429:SF7">
    <property type="entry name" value="GATA-FACTOR"/>
    <property type="match status" value="1"/>
</dbReference>
<dbReference type="SMART" id="SM00091">
    <property type="entry name" value="PAS"/>
    <property type="match status" value="3"/>
</dbReference>
<dbReference type="PROSITE" id="PS50114">
    <property type="entry name" value="GATA_ZN_FINGER_2"/>
    <property type="match status" value="1"/>
</dbReference>
<evidence type="ECO:0000256" key="10">
    <source>
        <dbReference type="ARBA" id="ARBA00023015"/>
    </source>
</evidence>
<feature type="domain" description="PAS" evidence="18">
    <location>
        <begin position="548"/>
        <end position="611"/>
    </location>
</feature>
<dbReference type="Proteomes" id="UP000243515">
    <property type="component" value="Unassembled WGS sequence"/>
</dbReference>
<evidence type="ECO:0000256" key="16">
    <source>
        <dbReference type="SAM" id="Coils"/>
    </source>
</evidence>
<protein>
    <recommendedName>
        <fullName evidence="22">GATA-type domain-containing protein</fullName>
    </recommendedName>
</protein>
<dbReference type="CDD" id="cd00130">
    <property type="entry name" value="PAS"/>
    <property type="match status" value="3"/>
</dbReference>
<comment type="caution">
    <text evidence="20">The sequence shown here is derived from an EMBL/GenBank/DDBJ whole genome shotgun (WGS) entry which is preliminary data.</text>
</comment>
<dbReference type="CDD" id="cd00202">
    <property type="entry name" value="ZnF_GATA"/>
    <property type="match status" value="1"/>
</dbReference>
<dbReference type="Pfam" id="PF00320">
    <property type="entry name" value="GATA"/>
    <property type="match status" value="1"/>
</dbReference>
<dbReference type="FunFam" id="3.30.450.20:FF:000064">
    <property type="entry name" value="Vivid PAS protein VVD"/>
    <property type="match status" value="1"/>
</dbReference>
<dbReference type="NCBIfam" id="TIGR00229">
    <property type="entry name" value="sensory_box"/>
    <property type="match status" value="1"/>
</dbReference>
<keyword evidence="14" id="KW-0675">Receptor</keyword>
<keyword evidence="2" id="KW-0716">Sensory transduction</keyword>
<dbReference type="PANTHER" id="PTHR47429">
    <property type="entry name" value="PROTEIN TWIN LOV 1"/>
    <property type="match status" value="1"/>
</dbReference>
<keyword evidence="9" id="KW-0157">Chromophore</keyword>
<keyword evidence="21" id="KW-1185">Reference proteome</keyword>
<evidence type="ECO:0008006" key="22">
    <source>
        <dbReference type="Google" id="ProtNLM"/>
    </source>
</evidence>
<evidence type="ECO:0000256" key="6">
    <source>
        <dbReference type="ARBA" id="ARBA00022737"/>
    </source>
</evidence>
<dbReference type="InterPro" id="IPR001610">
    <property type="entry name" value="PAC"/>
</dbReference>
<evidence type="ECO:0000256" key="13">
    <source>
        <dbReference type="ARBA" id="ARBA00023163"/>
    </source>
</evidence>